<protein>
    <submittedName>
        <fullName evidence="1">Uncharacterized protein</fullName>
    </submittedName>
</protein>
<dbReference type="EMBL" id="FODJ01000012">
    <property type="protein sequence ID" value="SEO75304.1"/>
    <property type="molecule type" value="Genomic_DNA"/>
</dbReference>
<evidence type="ECO:0000313" key="1">
    <source>
        <dbReference type="EMBL" id="SEO75304.1"/>
    </source>
</evidence>
<evidence type="ECO:0000313" key="2">
    <source>
        <dbReference type="Proteomes" id="UP000199300"/>
    </source>
</evidence>
<dbReference type="Proteomes" id="UP000199300">
    <property type="component" value="Unassembled WGS sequence"/>
</dbReference>
<organism evidence="1 2">
    <name type="scientific">Amphibacillus marinus</name>
    <dbReference type="NCBI Taxonomy" id="872970"/>
    <lineage>
        <taxon>Bacteria</taxon>
        <taxon>Bacillati</taxon>
        <taxon>Bacillota</taxon>
        <taxon>Bacilli</taxon>
        <taxon>Bacillales</taxon>
        <taxon>Bacillaceae</taxon>
        <taxon>Amphibacillus</taxon>
    </lineage>
</organism>
<reference evidence="1 2" key="1">
    <citation type="submission" date="2016-10" db="EMBL/GenBank/DDBJ databases">
        <authorList>
            <person name="de Groot N.N."/>
        </authorList>
    </citation>
    <scope>NUCLEOTIDE SEQUENCE [LARGE SCALE GENOMIC DNA]</scope>
    <source>
        <strain evidence="1 2">CGMCC 1.10434</strain>
    </source>
</reference>
<name>A0A1H8SAB0_9BACI</name>
<gene>
    <name evidence="1" type="ORF">SAMN04488134_11250</name>
</gene>
<accession>A0A1H8SAB0</accession>
<keyword evidence="2" id="KW-1185">Reference proteome</keyword>
<dbReference type="AlphaFoldDB" id="A0A1H8SAB0"/>
<dbReference type="OrthoDB" id="2967544at2"/>
<dbReference type="RefSeq" id="WP_091499693.1">
    <property type="nucleotide sequence ID" value="NZ_FODJ01000012.1"/>
</dbReference>
<sequence>MISNFSSNQLSSFQAYSRLTVVAHVKGQSEGNRNYTNNKVSFKDFEEILEKEEVVNKSLAREVDQWVRDHSKAHLKTHNNYDMESKTMSYIEKAYRLGFVNENGHLYQGKL</sequence>
<proteinExistence type="predicted"/>